<reference evidence="8 9" key="1">
    <citation type="submission" date="2013-08" db="EMBL/GenBank/DDBJ databases">
        <title>The genome sequence of Knoellia sinensis.</title>
        <authorList>
            <person name="Zhu W."/>
            <person name="Wang G."/>
        </authorList>
    </citation>
    <scope>NUCLEOTIDE SEQUENCE [LARGE SCALE GENOMIC DNA]</scope>
    <source>
        <strain evidence="8 9">KCTC 19936</strain>
    </source>
</reference>
<gene>
    <name evidence="8" type="ORF">N802_11520</name>
</gene>
<accession>A0A0A0J0H2</accession>
<dbReference type="EMBL" id="AVPJ01000032">
    <property type="protein sequence ID" value="KGN29692.1"/>
    <property type="molecule type" value="Genomic_DNA"/>
</dbReference>
<evidence type="ECO:0000256" key="3">
    <source>
        <dbReference type="ARBA" id="ARBA00023125"/>
    </source>
</evidence>
<dbReference type="InterPro" id="IPR039420">
    <property type="entry name" value="WalR-like"/>
</dbReference>
<dbReference type="InterPro" id="IPR011006">
    <property type="entry name" value="CheY-like_superfamily"/>
</dbReference>
<evidence type="ECO:0000256" key="2">
    <source>
        <dbReference type="ARBA" id="ARBA00023015"/>
    </source>
</evidence>
<protein>
    <recommendedName>
        <fullName evidence="10">LuxR family transcriptional regulator</fullName>
    </recommendedName>
</protein>
<dbReference type="CDD" id="cd06170">
    <property type="entry name" value="LuxR_C_like"/>
    <property type="match status" value="1"/>
</dbReference>
<evidence type="ECO:0000259" key="6">
    <source>
        <dbReference type="PROSITE" id="PS50043"/>
    </source>
</evidence>
<feature type="modified residue" description="4-aspartylphosphate" evidence="5">
    <location>
        <position position="54"/>
    </location>
</feature>
<keyword evidence="9" id="KW-1185">Reference proteome</keyword>
<dbReference type="GO" id="GO:0003677">
    <property type="term" value="F:DNA binding"/>
    <property type="evidence" value="ECO:0007669"/>
    <property type="project" value="UniProtKB-KW"/>
</dbReference>
<keyword evidence="4" id="KW-0804">Transcription</keyword>
<evidence type="ECO:0000256" key="1">
    <source>
        <dbReference type="ARBA" id="ARBA00022553"/>
    </source>
</evidence>
<dbReference type="SMART" id="SM00421">
    <property type="entry name" value="HTH_LUXR"/>
    <property type="match status" value="1"/>
</dbReference>
<dbReference type="InterPro" id="IPR058245">
    <property type="entry name" value="NreC/VraR/RcsB-like_REC"/>
</dbReference>
<name>A0A0A0J0H2_9MICO</name>
<dbReference type="Proteomes" id="UP000030002">
    <property type="component" value="Unassembled WGS sequence"/>
</dbReference>
<dbReference type="SMART" id="SM00448">
    <property type="entry name" value="REC"/>
    <property type="match status" value="1"/>
</dbReference>
<dbReference type="PANTHER" id="PTHR43214">
    <property type="entry name" value="TWO-COMPONENT RESPONSE REGULATOR"/>
    <property type="match status" value="1"/>
</dbReference>
<feature type="domain" description="HTH luxR-type" evidence="6">
    <location>
        <begin position="145"/>
        <end position="210"/>
    </location>
</feature>
<evidence type="ECO:0000313" key="8">
    <source>
        <dbReference type="EMBL" id="KGN29692.1"/>
    </source>
</evidence>
<evidence type="ECO:0000313" key="9">
    <source>
        <dbReference type="Proteomes" id="UP000030002"/>
    </source>
</evidence>
<evidence type="ECO:0000256" key="5">
    <source>
        <dbReference type="PROSITE-ProRule" id="PRU00169"/>
    </source>
</evidence>
<dbReference type="GO" id="GO:0006355">
    <property type="term" value="P:regulation of DNA-templated transcription"/>
    <property type="evidence" value="ECO:0007669"/>
    <property type="project" value="InterPro"/>
</dbReference>
<keyword evidence="1 5" id="KW-0597">Phosphoprotein</keyword>
<dbReference type="InterPro" id="IPR016032">
    <property type="entry name" value="Sig_transdc_resp-reg_C-effctor"/>
</dbReference>
<dbReference type="PROSITE" id="PS50110">
    <property type="entry name" value="RESPONSE_REGULATORY"/>
    <property type="match status" value="1"/>
</dbReference>
<dbReference type="PROSITE" id="PS50043">
    <property type="entry name" value="HTH_LUXR_2"/>
    <property type="match status" value="1"/>
</dbReference>
<dbReference type="PRINTS" id="PR00038">
    <property type="entry name" value="HTHLUXR"/>
</dbReference>
<keyword evidence="3" id="KW-0238">DNA-binding</keyword>
<evidence type="ECO:0008006" key="10">
    <source>
        <dbReference type="Google" id="ProtNLM"/>
    </source>
</evidence>
<sequence length="212" mass="21847">MTVIRVGVVEDHPLFRDGLRNLLAAEGLQVVAESSDVSGIDSIVSAAPDVVVVDLGLPDGTGLDVVRRLRKELSTTRLLVLTMSADGATASRSLAAGAHGHLVKDADPAEVVAAIRSVSAGSVVVGASVADRLHGISDTAAFTPAAEAFPSLTLRERQVLGLVADGWPNSRIATELGLSDKTVSNYVSSILSTLHAPNRAALSGLVREATGR</sequence>
<dbReference type="Pfam" id="PF00196">
    <property type="entry name" value="GerE"/>
    <property type="match status" value="1"/>
</dbReference>
<comment type="caution">
    <text evidence="8">The sequence shown here is derived from an EMBL/GenBank/DDBJ whole genome shotgun (WGS) entry which is preliminary data.</text>
</comment>
<organism evidence="8 9">
    <name type="scientific">Knoellia sinensis KCTC 19936</name>
    <dbReference type="NCBI Taxonomy" id="1385520"/>
    <lineage>
        <taxon>Bacteria</taxon>
        <taxon>Bacillati</taxon>
        <taxon>Actinomycetota</taxon>
        <taxon>Actinomycetes</taxon>
        <taxon>Micrococcales</taxon>
        <taxon>Intrasporangiaceae</taxon>
        <taxon>Knoellia</taxon>
    </lineage>
</organism>
<dbReference type="Pfam" id="PF00072">
    <property type="entry name" value="Response_reg"/>
    <property type="match status" value="1"/>
</dbReference>
<dbReference type="Gene3D" id="3.40.50.2300">
    <property type="match status" value="1"/>
</dbReference>
<dbReference type="GO" id="GO:0000160">
    <property type="term" value="P:phosphorelay signal transduction system"/>
    <property type="evidence" value="ECO:0007669"/>
    <property type="project" value="InterPro"/>
</dbReference>
<dbReference type="InterPro" id="IPR000792">
    <property type="entry name" value="Tscrpt_reg_LuxR_C"/>
</dbReference>
<dbReference type="CDD" id="cd17535">
    <property type="entry name" value="REC_NarL-like"/>
    <property type="match status" value="1"/>
</dbReference>
<dbReference type="PANTHER" id="PTHR43214:SF41">
    <property type="entry name" value="NITRATE_NITRITE RESPONSE REGULATOR PROTEIN NARP"/>
    <property type="match status" value="1"/>
</dbReference>
<dbReference type="SUPFAM" id="SSF46894">
    <property type="entry name" value="C-terminal effector domain of the bipartite response regulators"/>
    <property type="match status" value="1"/>
</dbReference>
<dbReference type="STRING" id="1385520.N802_11520"/>
<keyword evidence="2" id="KW-0805">Transcription regulation</keyword>
<dbReference type="SUPFAM" id="SSF52172">
    <property type="entry name" value="CheY-like"/>
    <property type="match status" value="1"/>
</dbReference>
<feature type="domain" description="Response regulatory" evidence="7">
    <location>
        <begin position="5"/>
        <end position="119"/>
    </location>
</feature>
<evidence type="ECO:0000259" key="7">
    <source>
        <dbReference type="PROSITE" id="PS50110"/>
    </source>
</evidence>
<dbReference type="InterPro" id="IPR001789">
    <property type="entry name" value="Sig_transdc_resp-reg_receiver"/>
</dbReference>
<evidence type="ECO:0000256" key="4">
    <source>
        <dbReference type="ARBA" id="ARBA00023163"/>
    </source>
</evidence>
<proteinExistence type="predicted"/>
<dbReference type="AlphaFoldDB" id="A0A0A0J0H2"/>
<dbReference type="eggNOG" id="COG2197">
    <property type="taxonomic scope" value="Bacteria"/>
</dbReference>